<dbReference type="InterPro" id="IPR036291">
    <property type="entry name" value="NAD(P)-bd_dom_sf"/>
</dbReference>
<evidence type="ECO:0000256" key="3">
    <source>
        <dbReference type="SAM" id="Phobius"/>
    </source>
</evidence>
<dbReference type="InterPro" id="IPR002347">
    <property type="entry name" value="SDR_fam"/>
</dbReference>
<feature type="transmembrane region" description="Helical" evidence="3">
    <location>
        <begin position="132"/>
        <end position="151"/>
    </location>
</feature>
<comment type="similarity">
    <text evidence="1">Belongs to the short-chain dehydrogenases/reductases (SDR) family.</text>
</comment>
<dbReference type="OrthoDB" id="1274115at2759"/>
<keyword evidence="3" id="KW-0812">Transmembrane</keyword>
<dbReference type="Pfam" id="PF00106">
    <property type="entry name" value="adh_short"/>
    <property type="match status" value="1"/>
</dbReference>
<evidence type="ECO:0000256" key="1">
    <source>
        <dbReference type="ARBA" id="ARBA00006484"/>
    </source>
</evidence>
<protein>
    <submittedName>
        <fullName evidence="4">NAD(P)-binding protein</fullName>
    </submittedName>
</protein>
<evidence type="ECO:0000313" key="5">
    <source>
        <dbReference type="Proteomes" id="UP000297245"/>
    </source>
</evidence>
<dbReference type="Proteomes" id="UP000297245">
    <property type="component" value="Unassembled WGS sequence"/>
</dbReference>
<accession>A0A4S8L6H5</accession>
<keyword evidence="5" id="KW-1185">Reference proteome</keyword>
<dbReference type="InterPro" id="IPR051911">
    <property type="entry name" value="SDR_oxidoreductase"/>
</dbReference>
<keyword evidence="3" id="KW-0472">Membrane</keyword>
<evidence type="ECO:0000256" key="2">
    <source>
        <dbReference type="ARBA" id="ARBA00023002"/>
    </source>
</evidence>
<sequence>MSAQLVWLITGTSSGLGRELTLATLERGDKVIATARGRSMQKLEDLKAKGADVLELDVTVPLDKLKEVAKQAVNIHGRIDVVVNNAGYVQVGMLEECTPKETLNQFNTNVFGGLNVARAFLPYMRQRKTGTFVWLGSLAGWTAIPIGSLYVGTKAALRRISESLDEEIKPLGLRSACIEPGHFRTPVLSRGHRTDYQPRIQDYAEMTKEINDGLIAFDNMQPGDPVKCAQIIVDIVRGEGVAKDKPFPKNLQLGSDCYAIAKASAEESLQTLELWKDVISSTDYKD</sequence>
<organism evidence="4 5">
    <name type="scientific">Dendrothele bispora (strain CBS 962.96)</name>
    <dbReference type="NCBI Taxonomy" id="1314807"/>
    <lineage>
        <taxon>Eukaryota</taxon>
        <taxon>Fungi</taxon>
        <taxon>Dikarya</taxon>
        <taxon>Basidiomycota</taxon>
        <taxon>Agaricomycotina</taxon>
        <taxon>Agaricomycetes</taxon>
        <taxon>Agaricomycetidae</taxon>
        <taxon>Agaricales</taxon>
        <taxon>Agaricales incertae sedis</taxon>
        <taxon>Dendrothele</taxon>
    </lineage>
</organism>
<dbReference type="GO" id="GO:0016491">
    <property type="term" value="F:oxidoreductase activity"/>
    <property type="evidence" value="ECO:0007669"/>
    <property type="project" value="UniProtKB-KW"/>
</dbReference>
<evidence type="ECO:0000313" key="4">
    <source>
        <dbReference type="EMBL" id="THU83708.1"/>
    </source>
</evidence>
<reference evidence="4 5" key="1">
    <citation type="journal article" date="2019" name="Nat. Ecol. Evol.">
        <title>Megaphylogeny resolves global patterns of mushroom evolution.</title>
        <authorList>
            <person name="Varga T."/>
            <person name="Krizsan K."/>
            <person name="Foldi C."/>
            <person name="Dima B."/>
            <person name="Sanchez-Garcia M."/>
            <person name="Sanchez-Ramirez S."/>
            <person name="Szollosi G.J."/>
            <person name="Szarkandi J.G."/>
            <person name="Papp V."/>
            <person name="Albert L."/>
            <person name="Andreopoulos W."/>
            <person name="Angelini C."/>
            <person name="Antonin V."/>
            <person name="Barry K.W."/>
            <person name="Bougher N.L."/>
            <person name="Buchanan P."/>
            <person name="Buyck B."/>
            <person name="Bense V."/>
            <person name="Catcheside P."/>
            <person name="Chovatia M."/>
            <person name="Cooper J."/>
            <person name="Damon W."/>
            <person name="Desjardin D."/>
            <person name="Finy P."/>
            <person name="Geml J."/>
            <person name="Haridas S."/>
            <person name="Hughes K."/>
            <person name="Justo A."/>
            <person name="Karasinski D."/>
            <person name="Kautmanova I."/>
            <person name="Kiss B."/>
            <person name="Kocsube S."/>
            <person name="Kotiranta H."/>
            <person name="LaButti K.M."/>
            <person name="Lechner B.E."/>
            <person name="Liimatainen K."/>
            <person name="Lipzen A."/>
            <person name="Lukacs Z."/>
            <person name="Mihaltcheva S."/>
            <person name="Morgado L.N."/>
            <person name="Niskanen T."/>
            <person name="Noordeloos M.E."/>
            <person name="Ohm R.A."/>
            <person name="Ortiz-Santana B."/>
            <person name="Ovrebo C."/>
            <person name="Racz N."/>
            <person name="Riley R."/>
            <person name="Savchenko A."/>
            <person name="Shiryaev A."/>
            <person name="Soop K."/>
            <person name="Spirin V."/>
            <person name="Szebenyi C."/>
            <person name="Tomsovsky M."/>
            <person name="Tulloss R.E."/>
            <person name="Uehling J."/>
            <person name="Grigoriev I.V."/>
            <person name="Vagvolgyi C."/>
            <person name="Papp T."/>
            <person name="Martin F.M."/>
            <person name="Miettinen O."/>
            <person name="Hibbett D.S."/>
            <person name="Nagy L.G."/>
        </authorList>
    </citation>
    <scope>NUCLEOTIDE SEQUENCE [LARGE SCALE GENOMIC DNA]</scope>
    <source>
        <strain evidence="4 5">CBS 962.96</strain>
    </source>
</reference>
<dbReference type="SUPFAM" id="SSF51735">
    <property type="entry name" value="NAD(P)-binding Rossmann-fold domains"/>
    <property type="match status" value="1"/>
</dbReference>
<keyword evidence="2" id="KW-0560">Oxidoreductase</keyword>
<keyword evidence="3" id="KW-1133">Transmembrane helix</keyword>
<dbReference type="AlphaFoldDB" id="A0A4S8L6H5"/>
<dbReference type="PRINTS" id="PR00081">
    <property type="entry name" value="GDHRDH"/>
</dbReference>
<dbReference type="PANTHER" id="PTHR43976">
    <property type="entry name" value="SHORT CHAIN DEHYDROGENASE"/>
    <property type="match status" value="1"/>
</dbReference>
<dbReference type="Gene3D" id="3.40.50.720">
    <property type="entry name" value="NAD(P)-binding Rossmann-like Domain"/>
    <property type="match status" value="1"/>
</dbReference>
<dbReference type="EMBL" id="ML179646">
    <property type="protein sequence ID" value="THU83708.1"/>
    <property type="molecule type" value="Genomic_DNA"/>
</dbReference>
<proteinExistence type="inferred from homology"/>
<name>A0A4S8L6H5_DENBC</name>
<dbReference type="CDD" id="cd05374">
    <property type="entry name" value="17beta-HSD-like_SDR_c"/>
    <property type="match status" value="1"/>
</dbReference>
<dbReference type="PANTHER" id="PTHR43976:SF16">
    <property type="entry name" value="SHORT-CHAIN DEHYDROGENASE_REDUCTASE FAMILY PROTEIN"/>
    <property type="match status" value="1"/>
</dbReference>
<gene>
    <name evidence="4" type="ORF">K435DRAFT_871034</name>
</gene>